<name>A0A6J6BIB6_9ZZZZ</name>
<protein>
    <submittedName>
        <fullName evidence="2">Unannotated protein</fullName>
    </submittedName>
</protein>
<dbReference type="PANTHER" id="PTHR10291:SF43">
    <property type="entry name" value="DEHYDRODOLICHYL DIPHOSPHATE SYNTHASE COMPLEX SUBUNIT DHDDS"/>
    <property type="match status" value="1"/>
</dbReference>
<dbReference type="PANTHER" id="PTHR10291">
    <property type="entry name" value="DEHYDRODOLICHYL DIPHOSPHATE SYNTHASE FAMILY MEMBER"/>
    <property type="match status" value="1"/>
</dbReference>
<keyword evidence="1" id="KW-0808">Transferase</keyword>
<dbReference type="InterPro" id="IPR001441">
    <property type="entry name" value="UPP_synth-like"/>
</dbReference>
<dbReference type="GO" id="GO:0045547">
    <property type="term" value="F:ditrans,polycis-polyprenyl diphosphate synthase [(2E,6E)-farnesyl diphosphate specific] activity"/>
    <property type="evidence" value="ECO:0007669"/>
    <property type="project" value="TreeGrafter"/>
</dbReference>
<evidence type="ECO:0000256" key="1">
    <source>
        <dbReference type="ARBA" id="ARBA00022679"/>
    </source>
</evidence>
<dbReference type="NCBIfam" id="NF011403">
    <property type="entry name" value="PRK14828.1"/>
    <property type="match status" value="1"/>
</dbReference>
<dbReference type="CDD" id="cd00475">
    <property type="entry name" value="Cis_IPPS"/>
    <property type="match status" value="1"/>
</dbReference>
<reference evidence="2" key="1">
    <citation type="submission" date="2020-05" db="EMBL/GenBank/DDBJ databases">
        <authorList>
            <person name="Chiriac C."/>
            <person name="Salcher M."/>
            <person name="Ghai R."/>
            <person name="Kavagutti S V."/>
        </authorList>
    </citation>
    <scope>NUCLEOTIDE SEQUENCE</scope>
</reference>
<proteinExistence type="inferred from homology"/>
<gene>
    <name evidence="2" type="ORF">UFOPK1413_00603</name>
</gene>
<dbReference type="AlphaFoldDB" id="A0A6J6BIB6"/>
<organism evidence="2">
    <name type="scientific">freshwater metagenome</name>
    <dbReference type="NCBI Taxonomy" id="449393"/>
    <lineage>
        <taxon>unclassified sequences</taxon>
        <taxon>metagenomes</taxon>
        <taxon>ecological metagenomes</taxon>
    </lineage>
</organism>
<dbReference type="Gene3D" id="3.40.1180.10">
    <property type="entry name" value="Decaprenyl diphosphate synthase-like"/>
    <property type="match status" value="1"/>
</dbReference>
<dbReference type="PROSITE" id="PS01066">
    <property type="entry name" value="UPP_SYNTHASE"/>
    <property type="match status" value="1"/>
</dbReference>
<dbReference type="GO" id="GO:0005886">
    <property type="term" value="C:plasma membrane"/>
    <property type="evidence" value="ECO:0007669"/>
    <property type="project" value="TreeGrafter"/>
</dbReference>
<dbReference type="SUPFAM" id="SSF64005">
    <property type="entry name" value="Undecaprenyl diphosphate synthase"/>
    <property type="match status" value="1"/>
</dbReference>
<dbReference type="Pfam" id="PF01255">
    <property type="entry name" value="Prenyltransf"/>
    <property type="match status" value="1"/>
</dbReference>
<dbReference type="HAMAP" id="MF_01139">
    <property type="entry name" value="ISPT"/>
    <property type="match status" value="1"/>
</dbReference>
<accession>A0A6J6BIB6</accession>
<dbReference type="EMBL" id="CAEZSG010000081">
    <property type="protein sequence ID" value="CAB4538387.1"/>
    <property type="molecule type" value="Genomic_DNA"/>
</dbReference>
<evidence type="ECO:0000313" key="2">
    <source>
        <dbReference type="EMBL" id="CAB4538387.1"/>
    </source>
</evidence>
<dbReference type="GO" id="GO:0016094">
    <property type="term" value="P:polyprenol biosynthetic process"/>
    <property type="evidence" value="ECO:0007669"/>
    <property type="project" value="TreeGrafter"/>
</dbReference>
<sequence>MSLRSSIKSALYGLYATRLQNQLSETTPPRHVGMIIDGNRRWAQLQDGVTIAEGHEAGASKMREFLGWCNAAGVQIVTLYLLSTDNLTGRPSTELKNLVRIIANLATDLARVPNWRVLHVGDADKLPETLRTALEKAADSTSTHTGLHVNLAVGYGGRHEITEAVRDIIREHEAAGRGIDSLADDMTLDNISGHLYTAGQPDLDLVIRTSGEQRISDFMLWQTAHSELYFVEALGPDLREIDLLRALRDFARRQRRYGA</sequence>
<dbReference type="InterPro" id="IPR018520">
    <property type="entry name" value="UPP_synth-like_CS"/>
</dbReference>
<dbReference type="NCBIfam" id="TIGR00055">
    <property type="entry name" value="uppS"/>
    <property type="match status" value="1"/>
</dbReference>
<dbReference type="GO" id="GO:0033850">
    <property type="term" value="F:Z-farnesyl diphosphate synthase activity"/>
    <property type="evidence" value="ECO:0007669"/>
    <property type="project" value="TreeGrafter"/>
</dbReference>
<dbReference type="InterPro" id="IPR036424">
    <property type="entry name" value="UPP_synth-like_sf"/>
</dbReference>